<name>A0A0R2BBI2_SECCO</name>
<feature type="domain" description="CBS" evidence="3">
    <location>
        <begin position="81"/>
        <end position="136"/>
    </location>
</feature>
<dbReference type="PROSITE" id="PS51371">
    <property type="entry name" value="CBS"/>
    <property type="match status" value="2"/>
</dbReference>
<dbReference type="InterPro" id="IPR051257">
    <property type="entry name" value="Diverse_CBS-Domain"/>
</dbReference>
<dbReference type="SMART" id="SM00116">
    <property type="entry name" value="CBS"/>
    <property type="match status" value="2"/>
</dbReference>
<proteinExistence type="predicted"/>
<dbReference type="Pfam" id="PF00571">
    <property type="entry name" value="CBS"/>
    <property type="match status" value="2"/>
</dbReference>
<reference evidence="4 5" key="1">
    <citation type="journal article" date="2015" name="Genome Announc.">
        <title>Expanding the biotechnology potential of lactobacilli through comparative genomics of 213 strains and associated genera.</title>
        <authorList>
            <person name="Sun Z."/>
            <person name="Harris H.M."/>
            <person name="McCann A."/>
            <person name="Guo C."/>
            <person name="Argimon S."/>
            <person name="Zhang W."/>
            <person name="Yang X."/>
            <person name="Jeffery I.B."/>
            <person name="Cooney J.C."/>
            <person name="Kagawa T.F."/>
            <person name="Liu W."/>
            <person name="Song Y."/>
            <person name="Salvetti E."/>
            <person name="Wrobel A."/>
            <person name="Rasinkangas P."/>
            <person name="Parkhill J."/>
            <person name="Rea M.C."/>
            <person name="O'Sullivan O."/>
            <person name="Ritari J."/>
            <person name="Douillard F.P."/>
            <person name="Paul Ross R."/>
            <person name="Yang R."/>
            <person name="Briner A.E."/>
            <person name="Felis G.E."/>
            <person name="de Vos W.M."/>
            <person name="Barrangou R."/>
            <person name="Klaenhammer T.R."/>
            <person name="Caufield P.W."/>
            <person name="Cui Y."/>
            <person name="Zhang H."/>
            <person name="O'Toole P.W."/>
        </authorList>
    </citation>
    <scope>NUCLEOTIDE SEQUENCE [LARGE SCALE GENOMIC DNA]</scope>
    <source>
        <strain evidence="4 5">DSM 20515</strain>
    </source>
</reference>
<dbReference type="InterPro" id="IPR000644">
    <property type="entry name" value="CBS_dom"/>
</dbReference>
<evidence type="ECO:0000256" key="1">
    <source>
        <dbReference type="ARBA" id="ARBA00023122"/>
    </source>
</evidence>
<feature type="domain" description="CBS" evidence="3">
    <location>
        <begin position="7"/>
        <end position="63"/>
    </location>
</feature>
<dbReference type="CDD" id="cd04584">
    <property type="entry name" value="CBS_pair_AcuB_like"/>
    <property type="match status" value="1"/>
</dbReference>
<accession>A0A0R2BBI2</accession>
<dbReference type="InterPro" id="IPR045865">
    <property type="entry name" value="ACT-like_dom_sf"/>
</dbReference>
<evidence type="ECO:0000313" key="4">
    <source>
        <dbReference type="EMBL" id="KRM75922.1"/>
    </source>
</evidence>
<evidence type="ECO:0000259" key="3">
    <source>
        <dbReference type="PROSITE" id="PS51371"/>
    </source>
</evidence>
<dbReference type="PANTHER" id="PTHR43080:SF2">
    <property type="entry name" value="CBS DOMAIN-CONTAINING PROTEIN"/>
    <property type="match status" value="1"/>
</dbReference>
<protein>
    <submittedName>
        <fullName evidence="4">Acetoin utilization protein, CBS domain protein</fullName>
    </submittedName>
</protein>
<dbReference type="PATRIC" id="fig|1423733.4.peg.2185"/>
<dbReference type="Proteomes" id="UP000051845">
    <property type="component" value="Unassembled WGS sequence"/>
</dbReference>
<dbReference type="EMBL" id="AYYR01000043">
    <property type="protein sequence ID" value="KRM75922.1"/>
    <property type="molecule type" value="Genomic_DNA"/>
</dbReference>
<dbReference type="Gene3D" id="3.30.70.260">
    <property type="match status" value="1"/>
</dbReference>
<dbReference type="STRING" id="33960.TY91_12740"/>
<evidence type="ECO:0000313" key="5">
    <source>
        <dbReference type="Proteomes" id="UP000051845"/>
    </source>
</evidence>
<dbReference type="SUPFAM" id="SSF55021">
    <property type="entry name" value="ACT-like"/>
    <property type="match status" value="1"/>
</dbReference>
<sequence length="217" mass="23979">MSVADYMTKKVITISPDTKINVAINTMKDNAIHRLPVIDGNQLVGLVTESSISEASPSKATSLSIYEVNYLFNKMTVGEVMVKDVKTVAQTAQLEDAIYQMRQNNIGVLPVMDGADVVGIITNNDILNAFLDITDYYKEATVVQIFIKKDRTGVIGEIGTLMAEHAFNIQTLMVTRNLGEIMIEMHVDRADRDAVNTVLTEAGFEVRFVIDQPEHPA</sequence>
<comment type="caution">
    <text evidence="4">The sequence shown here is derived from an EMBL/GenBank/DDBJ whole genome shotgun (WGS) entry which is preliminary data.</text>
</comment>
<dbReference type="SUPFAM" id="SSF54631">
    <property type="entry name" value="CBS-domain pair"/>
    <property type="match status" value="1"/>
</dbReference>
<dbReference type="AlphaFoldDB" id="A0A0R2BBI2"/>
<dbReference type="InterPro" id="IPR046342">
    <property type="entry name" value="CBS_dom_sf"/>
</dbReference>
<dbReference type="PANTHER" id="PTHR43080">
    <property type="entry name" value="CBS DOMAIN-CONTAINING PROTEIN CBSX3, MITOCHONDRIAL"/>
    <property type="match status" value="1"/>
</dbReference>
<organism evidence="4 5">
    <name type="scientific">Secundilactobacillus collinoides DSM 20515 = JCM 1123</name>
    <dbReference type="NCBI Taxonomy" id="1423733"/>
    <lineage>
        <taxon>Bacteria</taxon>
        <taxon>Bacillati</taxon>
        <taxon>Bacillota</taxon>
        <taxon>Bacilli</taxon>
        <taxon>Lactobacillales</taxon>
        <taxon>Lactobacillaceae</taxon>
        <taxon>Secundilactobacillus</taxon>
    </lineage>
</organism>
<keyword evidence="1 2" id="KW-0129">CBS domain</keyword>
<evidence type="ECO:0000256" key="2">
    <source>
        <dbReference type="PROSITE-ProRule" id="PRU00703"/>
    </source>
</evidence>
<dbReference type="Gene3D" id="3.10.580.10">
    <property type="entry name" value="CBS-domain"/>
    <property type="match status" value="1"/>
</dbReference>
<dbReference type="RefSeq" id="WP_056996684.1">
    <property type="nucleotide sequence ID" value="NZ_AYYR01000043.1"/>
</dbReference>
<gene>
    <name evidence="4" type="ORF">FC82_GL002081</name>
</gene>